<proteinExistence type="predicted"/>
<dbReference type="PATRIC" id="fig|446692.4.peg.3983"/>
<gene>
    <name evidence="1" type="ORF">AD948_02760</name>
</gene>
<dbReference type="InterPro" id="IPR014710">
    <property type="entry name" value="RmlC-like_jellyroll"/>
</dbReference>
<organism evidence="1 2">
    <name type="scientific">Acetobacter senegalensis</name>
    <dbReference type="NCBI Taxonomy" id="446692"/>
    <lineage>
        <taxon>Bacteria</taxon>
        <taxon>Pseudomonadati</taxon>
        <taxon>Pseudomonadota</taxon>
        <taxon>Alphaproteobacteria</taxon>
        <taxon>Acetobacterales</taxon>
        <taxon>Acetobacteraceae</taxon>
        <taxon>Acetobacter</taxon>
    </lineage>
</organism>
<sequence length="476" mass="53575">MSSRLPKLFPFEQHTETRVETRERIIEYAALPQYRSAVVEELVLKGDFYRRPLRPEDLEFLPFGKPVRRNTYRRLPFFAAQRILFCINDTRTAVLPVPATAEKFAAFDAFYSEKVQVLGTSIQGFLEDFSFDFTSVDEPTADKAEIIAQLDGLLRDEGALWGKLARMIRSRNYLIDGMRCSLIQMWSLLDTKRVALARAAASGYFSWLPEELRPELSSEFPGDALLGDIARQCGVDGAAHSYWQFYLSTSLGSCNFLNALARRPDRALDLCGAAFAASAQWIAFGCLIGQVAGDFGYDDPKALSDLSDVTTVELVSRFEKMLTQVEEKFGTEGLLRVSRGLSAAVRLAECARDNLHDQLAWLSSAEEHLRLAHVITERINAECPDIDRETFVEPRDMCSTTHVHSDHRLVTVESGNMVFWGNPFMEVRLAPGDMILIPEGRLHGSSIESDECVYHQPIIPDEWITSLSNWARGANI</sequence>
<evidence type="ECO:0000313" key="2">
    <source>
        <dbReference type="Proteomes" id="UP000075360"/>
    </source>
</evidence>
<dbReference type="AlphaFoldDB" id="A0A149U6U2"/>
<reference evidence="1 2" key="1">
    <citation type="submission" date="2015-06" db="EMBL/GenBank/DDBJ databases">
        <title>Improved classification and identification of acetic acid bacteria using matrix-assisted laser desorption/ionization time-of-flight mass spectrometry; Gluconobacter nephelii and Gluconobacter uchimurae are later heterotypic synonyms of Gluconobacter japonicus and Gluconobacter oxydans, respectively.</title>
        <authorList>
            <person name="Li L."/>
            <person name="Cleenwerck I."/>
            <person name="De Vuyst L."/>
            <person name="Vandamme P."/>
        </authorList>
    </citation>
    <scope>NUCLEOTIDE SEQUENCE [LARGE SCALE GENOMIC DNA]</scope>
    <source>
        <strain evidence="1 2">LMG 23690</strain>
    </source>
</reference>
<protein>
    <recommendedName>
        <fullName evidence="3">Peptide synthetase</fullName>
    </recommendedName>
</protein>
<dbReference type="EMBL" id="LHZU01000095">
    <property type="protein sequence ID" value="KXV61142.1"/>
    <property type="molecule type" value="Genomic_DNA"/>
</dbReference>
<dbReference type="OrthoDB" id="3444510at2"/>
<accession>A0A149U6U2</accession>
<evidence type="ECO:0000313" key="1">
    <source>
        <dbReference type="EMBL" id="KXV61142.1"/>
    </source>
</evidence>
<evidence type="ECO:0008006" key="3">
    <source>
        <dbReference type="Google" id="ProtNLM"/>
    </source>
</evidence>
<comment type="caution">
    <text evidence="1">The sequence shown here is derived from an EMBL/GenBank/DDBJ whole genome shotgun (WGS) entry which is preliminary data.</text>
</comment>
<dbReference type="RefSeq" id="WP_061470533.1">
    <property type="nucleotide sequence ID" value="NZ_LHZU01000095.1"/>
</dbReference>
<dbReference type="Gene3D" id="2.60.120.10">
    <property type="entry name" value="Jelly Rolls"/>
    <property type="match status" value="1"/>
</dbReference>
<dbReference type="Proteomes" id="UP000075360">
    <property type="component" value="Unassembled WGS sequence"/>
</dbReference>
<name>A0A149U6U2_9PROT</name>
<dbReference type="SUPFAM" id="SSF51182">
    <property type="entry name" value="RmlC-like cupins"/>
    <property type="match status" value="1"/>
</dbReference>
<dbReference type="InterPro" id="IPR011051">
    <property type="entry name" value="RmlC_Cupin_sf"/>
</dbReference>